<evidence type="ECO:0000313" key="2">
    <source>
        <dbReference type="EMBL" id="RKS56844.1"/>
    </source>
</evidence>
<protein>
    <recommendedName>
        <fullName evidence="4">Transposase</fullName>
    </recommendedName>
</protein>
<evidence type="ECO:0008006" key="4">
    <source>
        <dbReference type="Google" id="ProtNLM"/>
    </source>
</evidence>
<keyword evidence="1" id="KW-1133">Transmembrane helix</keyword>
<accession>A0ABX9SIA4</accession>
<evidence type="ECO:0000313" key="3">
    <source>
        <dbReference type="Proteomes" id="UP000280955"/>
    </source>
</evidence>
<keyword evidence="1" id="KW-0812">Transmembrane</keyword>
<dbReference type="EMBL" id="RBLJ01000004">
    <property type="protein sequence ID" value="RKS56844.1"/>
    <property type="molecule type" value="Genomic_DNA"/>
</dbReference>
<sequence length="40" mass="4688">MGNILTNSVKLPATFLVDMVQVHLLITSFWCLRKRMFVTY</sequence>
<keyword evidence="1" id="KW-0472">Membrane</keyword>
<gene>
    <name evidence="2" type="ORF">BDD30_3472</name>
</gene>
<reference evidence="2 3" key="1">
    <citation type="submission" date="2018-10" db="EMBL/GenBank/DDBJ databases">
        <title>Genomic Encyclopedia of Archaeal and Bacterial Type Strains, Phase II (KMG-II): from individual species to whole genera.</title>
        <authorList>
            <person name="Goeker M."/>
        </authorList>
    </citation>
    <scope>NUCLEOTIDE SEQUENCE [LARGE SCALE GENOMIC DNA]</scope>
    <source>
        <strain evidence="2 3">DSM 15149</strain>
    </source>
</reference>
<organism evidence="2 3">
    <name type="scientific">Photorhabdus asymbiotica</name>
    <dbReference type="NCBI Taxonomy" id="291112"/>
    <lineage>
        <taxon>Bacteria</taxon>
        <taxon>Pseudomonadati</taxon>
        <taxon>Pseudomonadota</taxon>
        <taxon>Gammaproteobacteria</taxon>
        <taxon>Enterobacterales</taxon>
        <taxon>Morganellaceae</taxon>
        <taxon>Photorhabdus</taxon>
    </lineage>
</organism>
<evidence type="ECO:0000256" key="1">
    <source>
        <dbReference type="SAM" id="Phobius"/>
    </source>
</evidence>
<dbReference type="Proteomes" id="UP000280955">
    <property type="component" value="Unassembled WGS sequence"/>
</dbReference>
<keyword evidence="3" id="KW-1185">Reference proteome</keyword>
<feature type="transmembrane region" description="Helical" evidence="1">
    <location>
        <begin position="12"/>
        <end position="32"/>
    </location>
</feature>
<proteinExistence type="predicted"/>
<comment type="caution">
    <text evidence="2">The sequence shown here is derived from an EMBL/GenBank/DDBJ whole genome shotgun (WGS) entry which is preliminary data.</text>
</comment>
<name>A0ABX9SIA4_9GAMM</name>